<keyword evidence="4" id="KW-0804">Transcription</keyword>
<evidence type="ECO:0000256" key="3">
    <source>
        <dbReference type="ARBA" id="ARBA00023125"/>
    </source>
</evidence>
<comment type="subcellular location">
    <subcellularLocation>
        <location evidence="1">Nucleus</location>
    </subcellularLocation>
</comment>
<keyword evidence="7" id="KW-1185">Reference proteome</keyword>
<dbReference type="Proteomes" id="UP000237347">
    <property type="component" value="Unassembled WGS sequence"/>
</dbReference>
<proteinExistence type="predicted"/>
<evidence type="ECO:0000313" key="6">
    <source>
        <dbReference type="EMBL" id="KAK7851613.1"/>
    </source>
</evidence>
<evidence type="ECO:0000256" key="4">
    <source>
        <dbReference type="ARBA" id="ARBA00023163"/>
    </source>
</evidence>
<keyword evidence="5" id="KW-0539">Nucleus</keyword>
<dbReference type="Gene3D" id="2.40.330.10">
    <property type="entry name" value="DNA-binding pseudobarrel domain"/>
    <property type="match status" value="1"/>
</dbReference>
<protein>
    <submittedName>
        <fullName evidence="6">Uncharacterized protein</fullName>
    </submittedName>
</protein>
<evidence type="ECO:0000256" key="2">
    <source>
        <dbReference type="ARBA" id="ARBA00023015"/>
    </source>
</evidence>
<name>A0AAW0LJ13_QUESU</name>
<sequence>MSRGREKAIQAAEKFKPKNSSFMSISRPHNMDGLHFRKHNNLEEGDVCVFEAIERKPVVLSVSIFHMVDHQSLD</sequence>
<evidence type="ECO:0000256" key="5">
    <source>
        <dbReference type="ARBA" id="ARBA00023242"/>
    </source>
</evidence>
<keyword evidence="2" id="KW-0805">Transcription regulation</keyword>
<dbReference type="EMBL" id="PKMF04000085">
    <property type="protein sequence ID" value="KAK7851613.1"/>
    <property type="molecule type" value="Genomic_DNA"/>
</dbReference>
<keyword evidence="3" id="KW-0238">DNA-binding</keyword>
<evidence type="ECO:0000313" key="7">
    <source>
        <dbReference type="Proteomes" id="UP000237347"/>
    </source>
</evidence>
<organism evidence="6 7">
    <name type="scientific">Quercus suber</name>
    <name type="common">Cork oak</name>
    <dbReference type="NCBI Taxonomy" id="58331"/>
    <lineage>
        <taxon>Eukaryota</taxon>
        <taxon>Viridiplantae</taxon>
        <taxon>Streptophyta</taxon>
        <taxon>Embryophyta</taxon>
        <taxon>Tracheophyta</taxon>
        <taxon>Spermatophyta</taxon>
        <taxon>Magnoliopsida</taxon>
        <taxon>eudicotyledons</taxon>
        <taxon>Gunneridae</taxon>
        <taxon>Pentapetalae</taxon>
        <taxon>rosids</taxon>
        <taxon>fabids</taxon>
        <taxon>Fagales</taxon>
        <taxon>Fagaceae</taxon>
        <taxon>Quercus</taxon>
    </lineage>
</organism>
<comment type="caution">
    <text evidence="6">The sequence shown here is derived from an EMBL/GenBank/DDBJ whole genome shotgun (WGS) entry which is preliminary data.</text>
</comment>
<reference evidence="6 7" key="1">
    <citation type="journal article" date="2018" name="Sci. Data">
        <title>The draft genome sequence of cork oak.</title>
        <authorList>
            <person name="Ramos A.M."/>
            <person name="Usie A."/>
            <person name="Barbosa P."/>
            <person name="Barros P.M."/>
            <person name="Capote T."/>
            <person name="Chaves I."/>
            <person name="Simoes F."/>
            <person name="Abreu I."/>
            <person name="Carrasquinho I."/>
            <person name="Faro C."/>
            <person name="Guimaraes J.B."/>
            <person name="Mendonca D."/>
            <person name="Nobrega F."/>
            <person name="Rodrigues L."/>
            <person name="Saibo N.J.M."/>
            <person name="Varela M.C."/>
            <person name="Egas C."/>
            <person name="Matos J."/>
            <person name="Miguel C.M."/>
            <person name="Oliveira M.M."/>
            <person name="Ricardo C.P."/>
            <person name="Goncalves S."/>
        </authorList>
    </citation>
    <scope>NUCLEOTIDE SEQUENCE [LARGE SCALE GENOMIC DNA]</scope>
    <source>
        <strain evidence="7">cv. HL8</strain>
    </source>
</reference>
<gene>
    <name evidence="6" type="ORF">CFP56_041435</name>
</gene>
<accession>A0AAW0LJ13</accession>
<dbReference type="SUPFAM" id="SSF101936">
    <property type="entry name" value="DNA-binding pseudobarrel domain"/>
    <property type="match status" value="1"/>
</dbReference>
<dbReference type="InterPro" id="IPR015300">
    <property type="entry name" value="DNA-bd_pseudobarrel_sf"/>
</dbReference>
<dbReference type="GO" id="GO:0005634">
    <property type="term" value="C:nucleus"/>
    <property type="evidence" value="ECO:0007669"/>
    <property type="project" value="UniProtKB-SubCell"/>
</dbReference>
<dbReference type="GO" id="GO:0003677">
    <property type="term" value="F:DNA binding"/>
    <property type="evidence" value="ECO:0007669"/>
    <property type="project" value="UniProtKB-KW"/>
</dbReference>
<evidence type="ECO:0000256" key="1">
    <source>
        <dbReference type="ARBA" id="ARBA00004123"/>
    </source>
</evidence>
<dbReference type="AlphaFoldDB" id="A0AAW0LJ13"/>